<sequence length="178" mass="20527">MMVAQTYLNVVQKRFRSVKELGDKTLDQLEEAQLHWTYNEDSNSIAVIVKHVSGNMVSRWTDFLTTDGEKATRNRDDEFTDSFQTKEDVMTVWEEGWQVFLDALQGLTEADLQGFVTIRGERHSVIDAIERQMSHYSQHVGQIVYIAKQLKGSKWQTLSIPKGQSQAFTESMVKKHQL</sequence>
<protein>
    <recommendedName>
        <fullName evidence="3">DUF1572 domain-containing protein</fullName>
    </recommendedName>
</protein>
<dbReference type="PATRIC" id="fig|582475.4.peg.2016"/>
<dbReference type="RefSeq" id="WP_049666337.1">
    <property type="nucleotide sequence ID" value="NZ_JBIVRT010000003.1"/>
</dbReference>
<dbReference type="Gene3D" id="1.20.120.450">
    <property type="entry name" value="dinb family like domain"/>
    <property type="match status" value="1"/>
</dbReference>
<proteinExistence type="predicted"/>
<dbReference type="InterPro" id="IPR034660">
    <property type="entry name" value="DinB/YfiT-like"/>
</dbReference>
<evidence type="ECO:0000313" key="1">
    <source>
        <dbReference type="EMBL" id="KMY32796.1"/>
    </source>
</evidence>
<dbReference type="OrthoDB" id="68731at2"/>
<dbReference type="SUPFAM" id="SSF109854">
    <property type="entry name" value="DinB/YfiT-like putative metalloenzymes"/>
    <property type="match status" value="1"/>
</dbReference>
<reference evidence="2" key="1">
    <citation type="submission" date="2015-07" db="EMBL/GenBank/DDBJ databases">
        <authorList>
            <consortium name="Consortium for Microbial Forensics and Genomics (microFORGE)"/>
            <person name="Knight B.M."/>
            <person name="Roberts D.P."/>
            <person name="Lin D."/>
            <person name="Hari K."/>
            <person name="Fletcher J."/>
            <person name="Melcher U."/>
            <person name="Blagden T."/>
            <person name="Winegar R.A."/>
        </authorList>
    </citation>
    <scope>NUCLEOTIDE SEQUENCE [LARGE SCALE GENOMIC DNA]</scope>
    <source>
        <strain evidence="2">DSM 23493</strain>
    </source>
</reference>
<gene>
    <name evidence="1" type="ORF">ACZ11_11960</name>
</gene>
<dbReference type="AlphaFoldDB" id="A0A0K9FF70"/>
<dbReference type="Pfam" id="PF07609">
    <property type="entry name" value="DUF1572"/>
    <property type="match status" value="1"/>
</dbReference>
<organism evidence="1 2">
    <name type="scientific">Lysinibacillus xylanilyticus</name>
    <dbReference type="NCBI Taxonomy" id="582475"/>
    <lineage>
        <taxon>Bacteria</taxon>
        <taxon>Bacillati</taxon>
        <taxon>Bacillota</taxon>
        <taxon>Bacilli</taxon>
        <taxon>Bacillales</taxon>
        <taxon>Bacillaceae</taxon>
        <taxon>Lysinibacillus</taxon>
    </lineage>
</organism>
<dbReference type="InterPro" id="IPR011466">
    <property type="entry name" value="DUF1572"/>
</dbReference>
<dbReference type="EMBL" id="LFXJ01000005">
    <property type="protein sequence ID" value="KMY32796.1"/>
    <property type="molecule type" value="Genomic_DNA"/>
</dbReference>
<comment type="caution">
    <text evidence="1">The sequence shown here is derived from an EMBL/GenBank/DDBJ whole genome shotgun (WGS) entry which is preliminary data.</text>
</comment>
<dbReference type="GeneID" id="96598947"/>
<evidence type="ECO:0000313" key="2">
    <source>
        <dbReference type="Proteomes" id="UP000037326"/>
    </source>
</evidence>
<accession>A0A0K9FF70</accession>
<name>A0A0K9FF70_9BACI</name>
<evidence type="ECO:0008006" key="3">
    <source>
        <dbReference type="Google" id="ProtNLM"/>
    </source>
</evidence>
<dbReference type="Proteomes" id="UP000037326">
    <property type="component" value="Unassembled WGS sequence"/>
</dbReference>